<comment type="caution">
    <text evidence="2">The sequence shown here is derived from an EMBL/GenBank/DDBJ whole genome shotgun (WGS) entry which is preliminary data.</text>
</comment>
<keyword evidence="3" id="KW-1185">Reference proteome</keyword>
<keyword evidence="1" id="KW-0732">Signal</keyword>
<reference evidence="2 3" key="1">
    <citation type="submission" date="2020-06" db="EMBL/GenBank/DDBJ databases">
        <title>Sulfitobacter algicola sp. nov., isolated from green algae.</title>
        <authorList>
            <person name="Wang C."/>
        </authorList>
    </citation>
    <scope>NUCLEOTIDE SEQUENCE [LARGE SCALE GENOMIC DNA]</scope>
    <source>
        <strain evidence="2 3">1151</strain>
    </source>
</reference>
<evidence type="ECO:0000256" key="1">
    <source>
        <dbReference type="SAM" id="SignalP"/>
    </source>
</evidence>
<gene>
    <name evidence="2" type="ORF">HRQ87_04390</name>
</gene>
<accession>A0ABX2IT98</accession>
<sequence>MKKLVLMIALTFGSVAPVLAQQFTPPNGCKGHLTVQYRGCLMNNIWTCEADNPGDKWMALFTDRGPSRVRKVDDEFQWLETYYINPVATELMQNPAPDPASLAELFATNYDTYDFVKSIKGNATRQPLRYVGYDRLTGEETVIDGERLLNTEYSYSASWPNGEVAQTRTGRQYVHPEERIFLFGTSANADGTERTDHTPVEFIRPGEPGFFSSKPRYDCDVLMSNYMPEGSEE</sequence>
<dbReference type="EMBL" id="JABUFE010000002">
    <property type="protein sequence ID" value="NSX54037.1"/>
    <property type="molecule type" value="Genomic_DNA"/>
</dbReference>
<proteinExistence type="predicted"/>
<organism evidence="2 3">
    <name type="scientific">Parasulfitobacter algicola</name>
    <dbReference type="NCBI Taxonomy" id="2614809"/>
    <lineage>
        <taxon>Bacteria</taxon>
        <taxon>Pseudomonadati</taxon>
        <taxon>Pseudomonadota</taxon>
        <taxon>Alphaproteobacteria</taxon>
        <taxon>Rhodobacterales</taxon>
        <taxon>Roseobacteraceae</taxon>
        <taxon>Parasulfitobacter</taxon>
    </lineage>
</organism>
<feature type="chain" id="PRO_5046364809" evidence="1">
    <location>
        <begin position="21"/>
        <end position="233"/>
    </location>
</feature>
<evidence type="ECO:0000313" key="2">
    <source>
        <dbReference type="EMBL" id="NSX54037.1"/>
    </source>
</evidence>
<feature type="signal peptide" evidence="1">
    <location>
        <begin position="1"/>
        <end position="20"/>
    </location>
</feature>
<dbReference type="RefSeq" id="WP_174135649.1">
    <property type="nucleotide sequence ID" value="NZ_JABUFE010000002.1"/>
</dbReference>
<evidence type="ECO:0000313" key="3">
    <source>
        <dbReference type="Proteomes" id="UP000777935"/>
    </source>
</evidence>
<name>A0ABX2IT98_9RHOB</name>
<dbReference type="Proteomes" id="UP000777935">
    <property type="component" value="Unassembled WGS sequence"/>
</dbReference>
<protein>
    <submittedName>
        <fullName evidence="2">Uncharacterized protein</fullName>
    </submittedName>
</protein>